<dbReference type="KEGG" id="bne:DA69_01355"/>
<dbReference type="STRING" id="588932.DA69_01355"/>
<dbReference type="AlphaFoldDB" id="A0A172Y9G3"/>
<protein>
    <recommendedName>
        <fullName evidence="3">ATP-binding protein</fullName>
    </recommendedName>
</protein>
<sequence>MNEGASEHRAPPSAASLIEAMRDIGYTLETALADIIDNAISAGASTVSINYDTTGSEPWLAVIDDGEGMSRGDLLTALRPGSRSPTECRDGNDLGRFGLGLKTASFSQARSLTVVTRSAGATSAARWDLDFVVERDDWVLQLPPAFELGSTPGLSGLGASGTAVVWQKLDRLADATSGSSLTDHLLDRLDSARRHLELVFHRFLQGEPGLRKVRIRMNGRDLRPFDPFHLKSAATQRLPAESIQVAGQKVDIEGFILPHHNKVSAKDWEHYAGEGGYLKNQGFYVYRGGRLIIHGTWFRLARQSELTKLARVRIDMPNGLDAFWKIDVRKASAQPPYVVRERLRALINEIAGPSRRVYTSKGHVSATNSPATLWHRRANKGQVSYEINRDHPMLAHITEALPDGHASELEAFLKSVERAFPIDAIFSDAASDPKSVSSPSLPSEDLEAVVRLTTAALRDMGIPLDTVLADLARLEPYRSSWAAAEPLIRKSFQDMDDKNV</sequence>
<reference evidence="1 2" key="1">
    <citation type="journal article" date="2014" name="Genome Announc.">
        <title>Genome Sequence of a Promising Hydrogen-Producing Facultative Anaerobic Bacterium, Brevundimonas naejangsanensis Strain B1.</title>
        <authorList>
            <person name="Su H."/>
            <person name="Zhang T."/>
            <person name="Bao M."/>
            <person name="Jiang Y."/>
            <person name="Wang Y."/>
            <person name="Tan T."/>
        </authorList>
    </citation>
    <scope>NUCLEOTIDE SEQUENCE [LARGE SCALE GENOMIC DNA]</scope>
    <source>
        <strain evidence="1 2">B1</strain>
    </source>
</reference>
<dbReference type="Pfam" id="PF13589">
    <property type="entry name" value="HATPase_c_3"/>
    <property type="match status" value="1"/>
</dbReference>
<evidence type="ECO:0008006" key="3">
    <source>
        <dbReference type="Google" id="ProtNLM"/>
    </source>
</evidence>
<accession>A0A172Y9G3</accession>
<dbReference type="InterPro" id="IPR036890">
    <property type="entry name" value="HATPase_C_sf"/>
</dbReference>
<dbReference type="Gene3D" id="3.30.565.10">
    <property type="entry name" value="Histidine kinase-like ATPase, C-terminal domain"/>
    <property type="match status" value="1"/>
</dbReference>
<evidence type="ECO:0000313" key="2">
    <source>
        <dbReference type="Proteomes" id="UP000077603"/>
    </source>
</evidence>
<proteinExistence type="predicted"/>
<dbReference type="Proteomes" id="UP000077603">
    <property type="component" value="Chromosome"/>
</dbReference>
<organism evidence="1 2">
    <name type="scientific">Brevundimonas naejangsanensis</name>
    <dbReference type="NCBI Taxonomy" id="588932"/>
    <lineage>
        <taxon>Bacteria</taxon>
        <taxon>Pseudomonadati</taxon>
        <taxon>Pseudomonadota</taxon>
        <taxon>Alphaproteobacteria</taxon>
        <taxon>Caulobacterales</taxon>
        <taxon>Caulobacteraceae</taxon>
        <taxon>Brevundimonas</taxon>
    </lineage>
</organism>
<gene>
    <name evidence="1" type="ORF">DA69_01355</name>
</gene>
<dbReference type="eggNOG" id="COG0323">
    <property type="taxonomic scope" value="Bacteria"/>
</dbReference>
<keyword evidence="2" id="KW-1185">Reference proteome</keyword>
<dbReference type="SUPFAM" id="SSF55874">
    <property type="entry name" value="ATPase domain of HSP90 chaperone/DNA topoisomerase II/histidine kinase"/>
    <property type="match status" value="1"/>
</dbReference>
<evidence type="ECO:0000313" key="1">
    <source>
        <dbReference type="EMBL" id="ANF55796.1"/>
    </source>
</evidence>
<name>A0A172Y9G3_9CAUL</name>
<dbReference type="EMBL" id="CP015614">
    <property type="protein sequence ID" value="ANF55796.1"/>
    <property type="molecule type" value="Genomic_DNA"/>
</dbReference>